<dbReference type="Pfam" id="PF05840">
    <property type="entry name" value="Phage_GPA"/>
    <property type="match status" value="1"/>
</dbReference>
<keyword evidence="3" id="KW-0235">DNA replication</keyword>
<feature type="region of interest" description="Disordered" evidence="7">
    <location>
        <begin position="748"/>
        <end position="776"/>
    </location>
</feature>
<dbReference type="RefSeq" id="WP_114481294.1">
    <property type="nucleotide sequence ID" value="NZ_QOGZ01000001.1"/>
</dbReference>
<evidence type="ECO:0000313" key="10">
    <source>
        <dbReference type="Proteomes" id="UP000253687"/>
    </source>
</evidence>
<evidence type="ECO:0000256" key="3">
    <source>
        <dbReference type="ARBA" id="ARBA00022705"/>
    </source>
</evidence>
<dbReference type="GO" id="GO:0006260">
    <property type="term" value="P:DNA replication"/>
    <property type="evidence" value="ECO:0007669"/>
    <property type="project" value="UniProtKB-KW"/>
</dbReference>
<gene>
    <name evidence="9" type="ORF">DTL43_00630</name>
</gene>
<dbReference type="AlphaFoldDB" id="A0A369G1Y9"/>
<organism evidence="9 10">
    <name type="scientific">Escherichia coli</name>
    <dbReference type="NCBI Taxonomy" id="562"/>
    <lineage>
        <taxon>Bacteria</taxon>
        <taxon>Pseudomonadati</taxon>
        <taxon>Pseudomonadota</taxon>
        <taxon>Gammaproteobacteria</taxon>
        <taxon>Enterobacterales</taxon>
        <taxon>Enterobacteriaceae</taxon>
        <taxon>Escherichia</taxon>
    </lineage>
</organism>
<comment type="function">
    <text evidence="1">Possible endonuclease which induces a single-strand cut and initiates DNA replication.</text>
</comment>
<evidence type="ECO:0000256" key="7">
    <source>
        <dbReference type="SAM" id="MobiDB-lite"/>
    </source>
</evidence>
<comment type="caution">
    <text evidence="9">The sequence shown here is derived from an EMBL/GenBank/DDBJ whole genome shotgun (WGS) entry which is preliminary data.</text>
</comment>
<sequence>MSHHHTHLAYPWNAPLPVIDPETFGRALPQKPTALQRAIRDYLTEDIRTEARLDEETVAFLTTTDKGKQINSHLHRDEERQIRLDKLARHRRENPPTAVSEAIAELRTLPSFLASVLIRDLARLNRKQQSARSEGVKNNSAYVADNFVRRGLRARLKRIERVNDRFATPAFKTTVVRHRLEELLTLPQLTRDEIQRIATLTAQAFAAEFERICDEVLERTGKDNDSPVIWLLAYQKVARTALILGVVPPYWPELEIRHNRRTPPDPERVPGAVLRITCATWWNNQLRHVADLWREELLRAAGRVSRKQSPYISHESLLEFREKRQRTRDFLKSWDIENEDGERLSLEDVYWAGLGNPRNRRNEMMVCVRGMEMVAELRADVAFFITVTTPSRFHSVNENGSLNPKYNGATVRDASDYLVYDFFAAVRKKIKKEGLGWYGVRTAEPHHDGTPHWHMLVFTSPENAERIIEIMREAAIKSDRHELGDDISPRFKCEKIDPEKGTPASYIATYIGKNLDASAFHNNDPKTGKPYVDEESGKTMAETVENAIAWASLHRIRQFQFFGIPPRQVWRELRRLASQMERNPASPKHLDHDDIDAIMAAADVGCFATYIMKQGGVLIPRNQYLVRTAYETADEANDYGEFPQRIYGICAPSLGERYTICTHPDEWKLVKKETTPDNRTGEGFDLQGDPVAPWTRGNNCPRVQETGNSGTEQSKERPAPWPQLPDGVEVNEWMRSLKRHERRALMRSLRDKQAKNSSDEMQSWTQSRKQQRPLPDNHELLAKEWRESAESLGLHIGEQQMQHLLRGGSLYVDGSIIAPQGFEIVRKPDTRPASRITQLWQRLSRNHGVSSTEIRHNPVASYLAQLGASDPEAAARLASTLQQDQNTMKTPVTVLSDMLRAIRDAEHAQRINETTERARRKATLLQKRGKQHFSNQNDNEKKQLQSWICLFHHEG</sequence>
<evidence type="ECO:0000256" key="4">
    <source>
        <dbReference type="ARBA" id="ARBA00022722"/>
    </source>
</evidence>
<feature type="compositionally biased region" description="Polar residues" evidence="7">
    <location>
        <begin position="759"/>
        <end position="768"/>
    </location>
</feature>
<feature type="region of interest" description="Disordered" evidence="7">
    <location>
        <begin position="673"/>
        <end position="726"/>
    </location>
</feature>
<keyword evidence="6" id="KW-0378">Hydrolase</keyword>
<protein>
    <submittedName>
        <fullName evidence="9">Replication endonuclease</fullName>
    </submittedName>
</protein>
<name>A0A369G1Y9_ECOLX</name>
<evidence type="ECO:0000256" key="2">
    <source>
        <dbReference type="ARBA" id="ARBA00009260"/>
    </source>
</evidence>
<accession>A0A369G1Y9</accession>
<evidence type="ECO:0000256" key="1">
    <source>
        <dbReference type="ARBA" id="ARBA00003293"/>
    </source>
</evidence>
<comment type="similarity">
    <text evidence="2">Belongs to the phage GPA family.</text>
</comment>
<feature type="compositionally biased region" description="Basic and acidic residues" evidence="7">
    <location>
        <begin position="748"/>
        <end position="758"/>
    </location>
</feature>
<dbReference type="InterPro" id="IPR008766">
    <property type="entry name" value="Replication_gene_A-like"/>
</dbReference>
<keyword evidence="5 9" id="KW-0255">Endonuclease</keyword>
<feature type="domain" description="Replication gene A protein-like" evidence="8">
    <location>
        <begin position="192"/>
        <end position="517"/>
    </location>
</feature>
<dbReference type="GO" id="GO:0004519">
    <property type="term" value="F:endonuclease activity"/>
    <property type="evidence" value="ECO:0007669"/>
    <property type="project" value="UniProtKB-KW"/>
</dbReference>
<keyword evidence="4" id="KW-0540">Nuclease</keyword>
<dbReference type="EMBL" id="QOGZ01000001">
    <property type="protein sequence ID" value="RDA44239.1"/>
    <property type="molecule type" value="Genomic_DNA"/>
</dbReference>
<evidence type="ECO:0000256" key="6">
    <source>
        <dbReference type="ARBA" id="ARBA00022801"/>
    </source>
</evidence>
<evidence type="ECO:0000313" key="9">
    <source>
        <dbReference type="EMBL" id="RDA44239.1"/>
    </source>
</evidence>
<feature type="compositionally biased region" description="Basic and acidic residues" evidence="7">
    <location>
        <begin position="673"/>
        <end position="682"/>
    </location>
</feature>
<dbReference type="Proteomes" id="UP000253687">
    <property type="component" value="Unassembled WGS sequence"/>
</dbReference>
<proteinExistence type="inferred from homology"/>
<evidence type="ECO:0000256" key="5">
    <source>
        <dbReference type="ARBA" id="ARBA00022759"/>
    </source>
</evidence>
<dbReference type="GO" id="GO:0016787">
    <property type="term" value="F:hydrolase activity"/>
    <property type="evidence" value="ECO:0007669"/>
    <property type="project" value="UniProtKB-KW"/>
</dbReference>
<reference evidence="9 10" key="1">
    <citation type="submission" date="2018-07" db="EMBL/GenBank/DDBJ databases">
        <title>Whole Genome Sequence Analysis of Avian Pathogenic E. coli - An Australian Perspective.</title>
        <authorList>
            <person name="Cummins M.L."/>
            <person name="Reid C.J."/>
            <person name="Roy Chowdhury P."/>
            <person name="Bushell R."/>
            <person name="Esbert N."/>
            <person name="Tivendale K.A."/>
            <person name="Noormohammadi A.H."/>
            <person name="Islam S."/>
            <person name="Marenda M.S."/>
            <person name="Browning G.F."/>
            <person name="Markham P.F."/>
            <person name="Djordjevic S.P."/>
        </authorList>
    </citation>
    <scope>NUCLEOTIDE SEQUENCE [LARGE SCALE GENOMIC DNA]</scope>
    <source>
        <strain evidence="9 10">AVC211</strain>
    </source>
</reference>
<evidence type="ECO:0000259" key="8">
    <source>
        <dbReference type="Pfam" id="PF05840"/>
    </source>
</evidence>